<keyword evidence="2" id="KW-1185">Reference proteome</keyword>
<name>A0A1G6U9W1_9PSEU</name>
<dbReference type="AlphaFoldDB" id="A0A1G6U9W1"/>
<protein>
    <recommendedName>
        <fullName evidence="3">Nucleoside diphosphate kinase</fullName>
    </recommendedName>
</protein>
<evidence type="ECO:0000313" key="1">
    <source>
        <dbReference type="EMBL" id="SDD37345.1"/>
    </source>
</evidence>
<dbReference type="STRING" id="1271860.SAMN05216174_110149"/>
<dbReference type="RefSeq" id="WP_091453490.1">
    <property type="nucleotide sequence ID" value="NZ_FMZZ01000010.1"/>
</dbReference>
<evidence type="ECO:0008006" key="3">
    <source>
        <dbReference type="Google" id="ProtNLM"/>
    </source>
</evidence>
<sequence>MSTPALVILKPDILSGPFAVCGRAAARDTVRGLLSVYTAEDAGPFEVAASAGAVAVATRAIDRKARAGTWYVRALRRPEVHLPALRELVDGPALAGPGVIETAELVRLVVRALGFRELVSERRLCTHRDYLGLYADNAHFTRLAGSLRAYLVGREIVVSHHEGDQELSAPHIVKEVVRRVVRYPATPYDAVENLLHVADPGSPDWLFFTAVVPAPQAVKPVSQTLRNAASPDLSPGPPG</sequence>
<dbReference type="EMBL" id="FMZZ01000010">
    <property type="protein sequence ID" value="SDD37345.1"/>
    <property type="molecule type" value="Genomic_DNA"/>
</dbReference>
<reference evidence="2" key="1">
    <citation type="submission" date="2016-10" db="EMBL/GenBank/DDBJ databases">
        <authorList>
            <person name="Varghese N."/>
            <person name="Submissions S."/>
        </authorList>
    </citation>
    <scope>NUCLEOTIDE SEQUENCE [LARGE SCALE GENOMIC DNA]</scope>
    <source>
        <strain evidence="2">IBRC-M 10403</strain>
    </source>
</reference>
<accession>A0A1G6U9W1</accession>
<gene>
    <name evidence="1" type="ORF">SAMN05216174_110149</name>
</gene>
<organism evidence="1 2">
    <name type="scientific">Actinokineospora iranica</name>
    <dbReference type="NCBI Taxonomy" id="1271860"/>
    <lineage>
        <taxon>Bacteria</taxon>
        <taxon>Bacillati</taxon>
        <taxon>Actinomycetota</taxon>
        <taxon>Actinomycetes</taxon>
        <taxon>Pseudonocardiales</taxon>
        <taxon>Pseudonocardiaceae</taxon>
        <taxon>Actinokineospora</taxon>
    </lineage>
</organism>
<proteinExistence type="predicted"/>
<dbReference type="OrthoDB" id="9966959at2"/>
<evidence type="ECO:0000313" key="2">
    <source>
        <dbReference type="Proteomes" id="UP000199501"/>
    </source>
</evidence>
<dbReference type="Proteomes" id="UP000199501">
    <property type="component" value="Unassembled WGS sequence"/>
</dbReference>